<gene>
    <name evidence="10" type="ORF">DIZ78_07570</name>
</gene>
<evidence type="ECO:0000256" key="2">
    <source>
        <dbReference type="ARBA" id="ARBA00004749"/>
    </source>
</evidence>
<dbReference type="GO" id="GO:0016705">
    <property type="term" value="F:oxidoreductase activity, acting on paired donors, with incorporation or reduction of molecular oxygen"/>
    <property type="evidence" value="ECO:0007669"/>
    <property type="project" value="InterPro"/>
</dbReference>
<dbReference type="Pfam" id="PF01494">
    <property type="entry name" value="FAD_binding_3"/>
    <property type="match status" value="1"/>
</dbReference>
<dbReference type="AlphaFoldDB" id="A0A370DQA8"/>
<dbReference type="GO" id="GO:0110142">
    <property type="term" value="C:ubiquinone biosynthesis complex"/>
    <property type="evidence" value="ECO:0007669"/>
    <property type="project" value="UniProtKB-ARBA"/>
</dbReference>
<dbReference type="GO" id="GO:0071949">
    <property type="term" value="F:FAD binding"/>
    <property type="evidence" value="ECO:0007669"/>
    <property type="project" value="InterPro"/>
</dbReference>
<dbReference type="PANTHER" id="PTHR43876">
    <property type="entry name" value="UBIQUINONE BIOSYNTHESIS MONOOXYGENASE COQ6, MITOCHONDRIAL"/>
    <property type="match status" value="1"/>
</dbReference>
<dbReference type="EMBL" id="QFXE01000008">
    <property type="protein sequence ID" value="RDH86745.1"/>
    <property type="molecule type" value="Genomic_DNA"/>
</dbReference>
<accession>A0A370DQA8</accession>
<keyword evidence="6" id="KW-0560">Oxidoreductase</keyword>
<name>A0A370DQA8_9GAMM</name>
<dbReference type="InterPro" id="IPR051205">
    <property type="entry name" value="UbiH/COQ6_monooxygenase"/>
</dbReference>
<dbReference type="NCBIfam" id="TIGR01988">
    <property type="entry name" value="Ubi-OHases"/>
    <property type="match status" value="1"/>
</dbReference>
<dbReference type="Proteomes" id="UP000254771">
    <property type="component" value="Unassembled WGS sequence"/>
</dbReference>
<evidence type="ECO:0000256" key="1">
    <source>
        <dbReference type="ARBA" id="ARBA00001974"/>
    </source>
</evidence>
<dbReference type="FunFam" id="3.50.50.60:FF:000021">
    <property type="entry name" value="Ubiquinone biosynthesis monooxygenase COQ6"/>
    <property type="match status" value="1"/>
</dbReference>
<dbReference type="GO" id="GO:0004497">
    <property type="term" value="F:monooxygenase activity"/>
    <property type="evidence" value="ECO:0007669"/>
    <property type="project" value="UniProtKB-KW"/>
</dbReference>
<dbReference type="Gene3D" id="3.50.50.60">
    <property type="entry name" value="FAD/NAD(P)-binding domain"/>
    <property type="match status" value="2"/>
</dbReference>
<keyword evidence="11" id="KW-1185">Reference proteome</keyword>
<dbReference type="GO" id="GO:0006744">
    <property type="term" value="P:ubiquinone biosynthetic process"/>
    <property type="evidence" value="ECO:0007669"/>
    <property type="project" value="UniProtKB-UniPathway"/>
</dbReference>
<feature type="domain" description="FAD-binding" evidence="9">
    <location>
        <begin position="9"/>
        <end position="341"/>
    </location>
</feature>
<dbReference type="PRINTS" id="PR00420">
    <property type="entry name" value="RNGMNOXGNASE"/>
</dbReference>
<evidence type="ECO:0000256" key="6">
    <source>
        <dbReference type="ARBA" id="ARBA00023002"/>
    </source>
</evidence>
<comment type="similarity">
    <text evidence="3">Belongs to the UbiH/COQ6 family.</text>
</comment>
<protein>
    <submittedName>
        <fullName evidence="10">2-octaprenyl-3-methyl-6-methoxy-1,4-benzoquinol hydroxylase</fullName>
    </submittedName>
</protein>
<evidence type="ECO:0000256" key="8">
    <source>
        <dbReference type="ARBA" id="ARBA00065734"/>
    </source>
</evidence>
<dbReference type="InterPro" id="IPR010971">
    <property type="entry name" value="UbiH/COQ6"/>
</dbReference>
<reference evidence="10 11" key="1">
    <citation type="journal article" date="2018" name="ISME J.">
        <title>Endosymbiont genomes yield clues of tubeworm success.</title>
        <authorList>
            <person name="Li Y."/>
            <person name="Liles M.R."/>
            <person name="Halanych K.M."/>
        </authorList>
    </citation>
    <scope>NUCLEOTIDE SEQUENCE [LARGE SCALE GENOMIC DNA]</scope>
    <source>
        <strain evidence="10">A1462</strain>
    </source>
</reference>
<comment type="subunit">
    <text evidence="8">Component of the Ubi complex metabolon, which regroups five ubiquinone biosynthesis proteins (UbiE, UbiF, UbiG, UbiH and UbiI) and two accessory factors (UbiK and the lipid-binding protein UbiJ).</text>
</comment>
<evidence type="ECO:0000256" key="4">
    <source>
        <dbReference type="ARBA" id="ARBA00022630"/>
    </source>
</evidence>
<comment type="pathway">
    <text evidence="2">Cofactor biosynthesis; ubiquinone biosynthesis.</text>
</comment>
<evidence type="ECO:0000259" key="9">
    <source>
        <dbReference type="Pfam" id="PF01494"/>
    </source>
</evidence>
<proteinExistence type="inferred from homology"/>
<keyword evidence="4" id="KW-0285">Flavoprotein</keyword>
<dbReference type="InterPro" id="IPR002938">
    <property type="entry name" value="FAD-bd"/>
</dbReference>
<dbReference type="InterPro" id="IPR018168">
    <property type="entry name" value="Ubi_Hdrlase_CS"/>
</dbReference>
<dbReference type="InterPro" id="IPR036188">
    <property type="entry name" value="FAD/NAD-bd_sf"/>
</dbReference>
<dbReference type="PROSITE" id="PS51257">
    <property type="entry name" value="PROKAR_LIPOPROTEIN"/>
    <property type="match status" value="1"/>
</dbReference>
<dbReference type="PANTHER" id="PTHR43876:SF7">
    <property type="entry name" value="UBIQUINONE BIOSYNTHESIS MONOOXYGENASE COQ6, MITOCHONDRIAL"/>
    <property type="match status" value="1"/>
</dbReference>
<comment type="caution">
    <text evidence="10">The sequence shown here is derived from an EMBL/GenBank/DDBJ whole genome shotgun (WGS) entry which is preliminary data.</text>
</comment>
<evidence type="ECO:0000256" key="7">
    <source>
        <dbReference type="ARBA" id="ARBA00023033"/>
    </source>
</evidence>
<organism evidence="10 11">
    <name type="scientific">endosymbiont of Escarpia spicata</name>
    <dbReference type="NCBI Taxonomy" id="2200908"/>
    <lineage>
        <taxon>Bacteria</taxon>
        <taxon>Pseudomonadati</taxon>
        <taxon>Pseudomonadota</taxon>
        <taxon>Gammaproteobacteria</taxon>
        <taxon>sulfur-oxidizing symbionts</taxon>
    </lineage>
</organism>
<evidence type="ECO:0000313" key="10">
    <source>
        <dbReference type="EMBL" id="RDH86745.1"/>
    </source>
</evidence>
<evidence type="ECO:0000256" key="5">
    <source>
        <dbReference type="ARBA" id="ARBA00022827"/>
    </source>
</evidence>
<keyword evidence="5" id="KW-0274">FAD</keyword>
<dbReference type="SUPFAM" id="SSF51905">
    <property type="entry name" value="FAD/NAD(P)-binding domain"/>
    <property type="match status" value="1"/>
</dbReference>
<dbReference type="PROSITE" id="PS01304">
    <property type="entry name" value="UBIH"/>
    <property type="match status" value="1"/>
</dbReference>
<keyword evidence="7" id="KW-0503">Monooxygenase</keyword>
<comment type="cofactor">
    <cofactor evidence="1">
        <name>FAD</name>
        <dbReference type="ChEBI" id="CHEBI:57692"/>
    </cofactor>
</comment>
<dbReference type="UniPathway" id="UPA00232"/>
<evidence type="ECO:0000256" key="3">
    <source>
        <dbReference type="ARBA" id="ARBA00005349"/>
    </source>
</evidence>
<sequence>MSEQRDSFDLIVVGGGMVGSALGCAMANAGFDVCVLELREPQTDWPDDEVDLRVSALTRASQQVLENLGAWDRMCEKRVSPYTDMHVWDAGGSGSIHFSCHDVGESNLGHIVENRVTQLALWERLATYENVTRICPAEVADLEMGSAPSVRLKDGTSLEAKLVVGADGRESLIRRMAAIGTRGWDYDQHAIVATVRPVLHHQNTAWQRFMPTGPLAFLPIDDGRCSIVWSTSPLLARELMALDDADFCRELTLASEQNLGEVLEVGPRAAFPLRLGHAETYIREGLALVGDAAHAIHPLAGQGVNLGFLDAAQLAEVLIEARQAGRQIGSLATLRRYERARKGANMGMLGAMDFFKRFFSNEVLPLKLARNLGLSLVDHSGPLKHIVVRRAMGMVGELPKLAQRDWDRSTERRSG</sequence>
<evidence type="ECO:0000313" key="11">
    <source>
        <dbReference type="Proteomes" id="UP000254771"/>
    </source>
</evidence>